<dbReference type="InterPro" id="IPR004264">
    <property type="entry name" value="Transposase_23"/>
</dbReference>
<dbReference type="Pfam" id="PF03017">
    <property type="entry name" value="Transposase_23"/>
    <property type="match status" value="1"/>
</dbReference>
<dbReference type="EMBL" id="JBJUIK010000016">
    <property type="protein sequence ID" value="KAL3499536.1"/>
    <property type="molecule type" value="Genomic_DNA"/>
</dbReference>
<dbReference type="AlphaFoldDB" id="A0ABD2XVU2"/>
<feature type="non-terminal residue" evidence="2">
    <location>
        <position position="53"/>
    </location>
</feature>
<evidence type="ECO:0000313" key="2">
    <source>
        <dbReference type="EMBL" id="KAL3499536.1"/>
    </source>
</evidence>
<evidence type="ECO:0000259" key="1">
    <source>
        <dbReference type="Pfam" id="PF03017"/>
    </source>
</evidence>
<feature type="domain" description="Transposase Tnp1/En/Spm-like" evidence="1">
    <location>
        <begin position="3"/>
        <end position="43"/>
    </location>
</feature>
<reference evidence="2 3" key="1">
    <citation type="submission" date="2024-11" db="EMBL/GenBank/DDBJ databases">
        <title>A near-complete genome assembly of Cinchona calisaya.</title>
        <authorList>
            <person name="Lian D.C."/>
            <person name="Zhao X.W."/>
            <person name="Wei L."/>
        </authorList>
    </citation>
    <scope>NUCLEOTIDE SEQUENCE [LARGE SCALE GENOMIC DNA]</scope>
    <source>
        <tissue evidence="2">Nenye</tissue>
    </source>
</reference>
<organism evidence="2 3">
    <name type="scientific">Cinchona calisaya</name>
    <dbReference type="NCBI Taxonomy" id="153742"/>
    <lineage>
        <taxon>Eukaryota</taxon>
        <taxon>Viridiplantae</taxon>
        <taxon>Streptophyta</taxon>
        <taxon>Embryophyta</taxon>
        <taxon>Tracheophyta</taxon>
        <taxon>Spermatophyta</taxon>
        <taxon>Magnoliopsida</taxon>
        <taxon>eudicotyledons</taxon>
        <taxon>Gunneridae</taxon>
        <taxon>Pentapetalae</taxon>
        <taxon>asterids</taxon>
        <taxon>lamiids</taxon>
        <taxon>Gentianales</taxon>
        <taxon>Rubiaceae</taxon>
        <taxon>Cinchonoideae</taxon>
        <taxon>Cinchoneae</taxon>
        <taxon>Cinchona</taxon>
    </lineage>
</organism>
<protein>
    <recommendedName>
        <fullName evidence="1">Transposase Tnp1/En/Spm-like domain-containing protein</fullName>
    </recommendedName>
</protein>
<comment type="caution">
    <text evidence="2">The sequence shown here is derived from an EMBL/GenBank/DDBJ whole genome shotgun (WGS) entry which is preliminary data.</text>
</comment>
<feature type="non-terminal residue" evidence="2">
    <location>
        <position position="1"/>
    </location>
</feature>
<name>A0ABD2XVU2_9GENT</name>
<proteinExistence type="predicted"/>
<evidence type="ECO:0000313" key="3">
    <source>
        <dbReference type="Proteomes" id="UP001630127"/>
    </source>
</evidence>
<accession>A0ABD2XVU2</accession>
<gene>
    <name evidence="2" type="ORF">ACH5RR_038629</name>
</gene>
<dbReference type="Proteomes" id="UP001630127">
    <property type="component" value="Unassembled WGS sequence"/>
</dbReference>
<keyword evidence="3" id="KW-1185">Reference proteome</keyword>
<sequence>LTKSVGGQQLRANWYEVLVLVPMEWDEELIRPYSRLKTITDALGTSTTWSQNL</sequence>